<proteinExistence type="predicted"/>
<evidence type="ECO:0000256" key="1">
    <source>
        <dbReference type="SAM" id="MobiDB-lite"/>
    </source>
</evidence>
<protein>
    <submittedName>
        <fullName evidence="2">Uncharacterized protein</fullName>
    </submittedName>
</protein>
<evidence type="ECO:0000313" key="2">
    <source>
        <dbReference type="EMBL" id="QHS86216.1"/>
    </source>
</evidence>
<sequence length="890" mass="99781">MAAPDDFRLLNALYVKEDVCGSVPVKWYWEYALNNEDILHDVSQKMKMSQFVVDGLRRNNLLLNAKNGIVPIVAKPAYNTESVPATNLPPLQIPAVRPAEIPEAITRSIWDTLDGQEFDIPNISIPSRIFDSATRHMDGNAFGEMRDFLNTYNLNRVPLPLDKYGYINCFLVCTIPEGEEYIIFTVGVYIPTDNIEPQKTASLNRLCGSGPTTVPGQDILPGSAADVLINAARTAVANNGPHYAAAQTAAINAFSQSLQNPQVLAAMNQSIDFEIRMLPSYGQVATGINSDVIPLPKGKHENVYYIPTTIATIFGIQNFPTNAPSAGFKTYQPDFFPPPVQLTQGSIHIVSNTVTSENYACKNVNNTNKITVPASMVAPGIVPSHPGILAVNYLNSGNFGKNAWIYITSLTPANITNPTVLRKTRMYLAHKAWGDLGHLVWSRSSDVGCTLDTYYRDRCINNFRTVMCKVITFGNAVLPTITAVAASTGGKSTRTKPSVIKSTGSKTAKGPETKKASLQPAKLSQNRIRLSYYRFYNTCRHPVNWMDQNQPPLTVDQRQYGGASKLVNKSNIANLEKIYDKVIEELREFTTNSDEIKVADLITILAEKKKSLQQLEDGSKRDFVEAFPISPLFNLSKTKTSIRNQGENVFQFKKLKCLFPFAKNDATSTFINIPFTQQVELIQEADLEFPFSKLLELISIKLERRAIGDAEDLLYQIDEIKDDQDKFFEFIDECLQQGIINEYEIIMEYLRIICSYDESLVQTCFSLLFALVFIDGYNIYDFDFLKQFVAIVKTEDYDTIYNVIDGITEEEQKVEDTEIDPELENPSSVFSVPPDYSQLDKVREFGFGNTVFNTPISAASGGSRKTLKKRRTKRTNKKSKRVSKRRNRKH</sequence>
<reference evidence="2" key="1">
    <citation type="journal article" date="2020" name="Nature">
        <title>Giant virus diversity and host interactions through global metagenomics.</title>
        <authorList>
            <person name="Schulz F."/>
            <person name="Roux S."/>
            <person name="Paez-Espino D."/>
            <person name="Jungbluth S."/>
            <person name="Walsh D.A."/>
            <person name="Denef V.J."/>
            <person name="McMahon K.D."/>
            <person name="Konstantinidis K.T."/>
            <person name="Eloe-Fadrosh E.A."/>
            <person name="Kyrpides N.C."/>
            <person name="Woyke T."/>
        </authorList>
    </citation>
    <scope>NUCLEOTIDE SEQUENCE</scope>
    <source>
        <strain evidence="2">GVMAG-M-3300009187-29</strain>
    </source>
</reference>
<feature type="compositionally biased region" description="Basic residues" evidence="1">
    <location>
        <begin position="865"/>
        <end position="890"/>
    </location>
</feature>
<dbReference type="AlphaFoldDB" id="A0A6C0B297"/>
<accession>A0A6C0B297</accession>
<dbReference type="EMBL" id="MN739052">
    <property type="protein sequence ID" value="QHS86216.1"/>
    <property type="molecule type" value="Genomic_DNA"/>
</dbReference>
<feature type="region of interest" description="Disordered" evidence="1">
    <location>
        <begin position="858"/>
        <end position="890"/>
    </location>
</feature>
<feature type="region of interest" description="Disordered" evidence="1">
    <location>
        <begin position="488"/>
        <end position="520"/>
    </location>
</feature>
<name>A0A6C0B297_9ZZZZ</name>
<feature type="compositionally biased region" description="Polar residues" evidence="1">
    <location>
        <begin position="489"/>
        <end position="506"/>
    </location>
</feature>
<organism evidence="2">
    <name type="scientific">viral metagenome</name>
    <dbReference type="NCBI Taxonomy" id="1070528"/>
    <lineage>
        <taxon>unclassified sequences</taxon>
        <taxon>metagenomes</taxon>
        <taxon>organismal metagenomes</taxon>
    </lineage>
</organism>